<accession>A0AAV9KWL0</accession>
<dbReference type="Proteomes" id="UP001311915">
    <property type="component" value="Unassembled WGS sequence"/>
</dbReference>
<evidence type="ECO:0000313" key="2">
    <source>
        <dbReference type="Proteomes" id="UP001311915"/>
    </source>
</evidence>
<evidence type="ECO:0000313" key="1">
    <source>
        <dbReference type="EMBL" id="KAK4716292.1"/>
    </source>
</evidence>
<reference evidence="1 2" key="1">
    <citation type="submission" date="2023-10" db="EMBL/GenBank/DDBJ databases">
        <title>Genome-Wide Identification Analysis in wild type Solanum Pinnatisectum Reveals Some Genes Defensing Phytophthora Infestans.</title>
        <authorList>
            <person name="Sun C."/>
        </authorList>
    </citation>
    <scope>NUCLEOTIDE SEQUENCE [LARGE SCALE GENOMIC DNA]</scope>
    <source>
        <strain evidence="1">LQN</strain>
        <tissue evidence="1">Leaf</tissue>
    </source>
</reference>
<dbReference type="AlphaFoldDB" id="A0AAV9KWL0"/>
<gene>
    <name evidence="1" type="ORF">R3W88_014630</name>
</gene>
<keyword evidence="2" id="KW-1185">Reference proteome</keyword>
<comment type="caution">
    <text evidence="1">The sequence shown here is derived from an EMBL/GenBank/DDBJ whole genome shotgun (WGS) entry which is preliminary data.</text>
</comment>
<dbReference type="EMBL" id="JAWPEI010000009">
    <property type="protein sequence ID" value="KAK4716292.1"/>
    <property type="molecule type" value="Genomic_DNA"/>
</dbReference>
<sequence length="95" mass="10845">MIGWDICKRGIEIVLGNGKTTSFWFEKWLPNGKSMREQIQGPLREEECKLRVGDIIHKLGGSTQTPISFELPQKIMLLEHNTYITPTSNKSDTII</sequence>
<proteinExistence type="predicted"/>
<organism evidence="1 2">
    <name type="scientific">Solanum pinnatisectum</name>
    <name type="common">tansyleaf nightshade</name>
    <dbReference type="NCBI Taxonomy" id="50273"/>
    <lineage>
        <taxon>Eukaryota</taxon>
        <taxon>Viridiplantae</taxon>
        <taxon>Streptophyta</taxon>
        <taxon>Embryophyta</taxon>
        <taxon>Tracheophyta</taxon>
        <taxon>Spermatophyta</taxon>
        <taxon>Magnoliopsida</taxon>
        <taxon>eudicotyledons</taxon>
        <taxon>Gunneridae</taxon>
        <taxon>Pentapetalae</taxon>
        <taxon>asterids</taxon>
        <taxon>lamiids</taxon>
        <taxon>Solanales</taxon>
        <taxon>Solanaceae</taxon>
        <taxon>Solanoideae</taxon>
        <taxon>Solaneae</taxon>
        <taxon>Solanum</taxon>
    </lineage>
</organism>
<protein>
    <submittedName>
        <fullName evidence="1">Uncharacterized protein</fullName>
    </submittedName>
</protein>
<name>A0AAV9KWL0_9SOLN</name>